<proteinExistence type="inferred from homology"/>
<feature type="region of interest" description="Disordered" evidence="3">
    <location>
        <begin position="251"/>
        <end position="270"/>
    </location>
</feature>
<reference evidence="5" key="1">
    <citation type="submission" date="2015-11" db="EMBL/GenBank/DDBJ databases">
        <title>De novo transcriptome assembly of four potential Pierce s Disease insect vectors from Arizona vineyards.</title>
        <authorList>
            <person name="Tassone E.E."/>
        </authorList>
    </citation>
    <scope>NUCLEOTIDE SEQUENCE</scope>
</reference>
<accession>A0A1B6M1V8</accession>
<feature type="compositionally biased region" description="Polar residues" evidence="3">
    <location>
        <begin position="915"/>
        <end position="928"/>
    </location>
</feature>
<evidence type="ECO:0000256" key="1">
    <source>
        <dbReference type="ARBA" id="ARBA00005736"/>
    </source>
</evidence>
<feature type="compositionally biased region" description="Polar residues" evidence="3">
    <location>
        <begin position="670"/>
        <end position="691"/>
    </location>
</feature>
<feature type="compositionally biased region" description="Polar residues" evidence="3">
    <location>
        <begin position="1038"/>
        <end position="1059"/>
    </location>
</feature>
<feature type="compositionally biased region" description="Basic and acidic residues" evidence="3">
    <location>
        <begin position="954"/>
        <end position="966"/>
    </location>
</feature>
<evidence type="ECO:0000259" key="4">
    <source>
        <dbReference type="Pfam" id="PF12928"/>
    </source>
</evidence>
<organism evidence="5">
    <name type="scientific">Graphocephala atropunctata</name>
    <dbReference type="NCBI Taxonomy" id="36148"/>
    <lineage>
        <taxon>Eukaryota</taxon>
        <taxon>Metazoa</taxon>
        <taxon>Ecdysozoa</taxon>
        <taxon>Arthropoda</taxon>
        <taxon>Hexapoda</taxon>
        <taxon>Insecta</taxon>
        <taxon>Pterygota</taxon>
        <taxon>Neoptera</taxon>
        <taxon>Paraneoptera</taxon>
        <taxon>Hemiptera</taxon>
        <taxon>Auchenorrhyncha</taxon>
        <taxon>Membracoidea</taxon>
        <taxon>Cicadellidae</taxon>
        <taxon>Cicadellinae</taxon>
        <taxon>Cicadellini</taxon>
        <taxon>Graphocephala</taxon>
    </lineage>
</organism>
<dbReference type="PANTHER" id="PTHR21027:SF1">
    <property type="entry name" value="TRNA-SPLICING ENDONUCLEASE SUBUNIT SEN54"/>
    <property type="match status" value="1"/>
</dbReference>
<dbReference type="EMBL" id="GEBQ01010093">
    <property type="protein sequence ID" value="JAT29884.1"/>
    <property type="molecule type" value="Transcribed_RNA"/>
</dbReference>
<feature type="compositionally biased region" description="Polar residues" evidence="3">
    <location>
        <begin position="937"/>
        <end position="953"/>
    </location>
</feature>
<comment type="similarity">
    <text evidence="1">Belongs to the SEN54 family.</text>
</comment>
<feature type="compositionally biased region" description="Polar residues" evidence="3">
    <location>
        <begin position="1065"/>
        <end position="1089"/>
    </location>
</feature>
<feature type="domain" description="tRNA-splicing endonuclease subunit Sen54 N-terminal" evidence="4">
    <location>
        <begin position="51"/>
        <end position="117"/>
    </location>
</feature>
<feature type="compositionally biased region" description="Polar residues" evidence="3">
    <location>
        <begin position="1138"/>
        <end position="1162"/>
    </location>
</feature>
<feature type="region of interest" description="Disordered" evidence="3">
    <location>
        <begin position="1136"/>
        <end position="1240"/>
    </location>
</feature>
<feature type="region of interest" description="Disordered" evidence="3">
    <location>
        <begin position="852"/>
        <end position="877"/>
    </location>
</feature>
<dbReference type="GO" id="GO:0000379">
    <property type="term" value="P:tRNA-type intron splice site recognition and cleavage"/>
    <property type="evidence" value="ECO:0007669"/>
    <property type="project" value="TreeGrafter"/>
</dbReference>
<evidence type="ECO:0000313" key="5">
    <source>
        <dbReference type="EMBL" id="JAT29884.1"/>
    </source>
</evidence>
<feature type="region of interest" description="Disordered" evidence="3">
    <location>
        <begin position="217"/>
        <end position="237"/>
    </location>
</feature>
<feature type="region of interest" description="Disordered" evidence="3">
    <location>
        <begin position="908"/>
        <end position="1105"/>
    </location>
</feature>
<dbReference type="InterPro" id="IPR024336">
    <property type="entry name" value="tRNA_splic_suSen54_N"/>
</dbReference>
<dbReference type="Pfam" id="PF12928">
    <property type="entry name" value="tRNA_int_end_N2"/>
    <property type="match status" value="1"/>
</dbReference>
<dbReference type="PANTHER" id="PTHR21027">
    <property type="entry name" value="TRNA-SPLICING ENDONUCLEASE SUBUNIT SEN54"/>
    <property type="match status" value="1"/>
</dbReference>
<gene>
    <name evidence="5" type="ORF">g.33377</name>
</gene>
<feature type="compositionally biased region" description="Basic and acidic residues" evidence="3">
    <location>
        <begin position="999"/>
        <end position="1011"/>
    </location>
</feature>
<name>A0A1B6M1V8_9HEMI</name>
<dbReference type="GO" id="GO:0000214">
    <property type="term" value="C:tRNA-intron endonuclease complex"/>
    <property type="evidence" value="ECO:0007669"/>
    <property type="project" value="TreeGrafter"/>
</dbReference>
<feature type="compositionally biased region" description="Basic and acidic residues" evidence="3">
    <location>
        <begin position="318"/>
        <end position="338"/>
    </location>
</feature>
<feature type="region of interest" description="Disordered" evidence="3">
    <location>
        <begin position="649"/>
        <end position="691"/>
    </location>
</feature>
<keyword evidence="2" id="KW-0819">tRNA processing</keyword>
<dbReference type="InterPro" id="IPR024337">
    <property type="entry name" value="tRNA_splic_suSen54"/>
</dbReference>
<protein>
    <recommendedName>
        <fullName evidence="4">tRNA-splicing endonuclease subunit Sen54 N-terminal domain-containing protein</fullName>
    </recommendedName>
</protein>
<sequence>MNSVLSGEQLVQAHSKTNYELPTAGLKDFQPNNSWLEQKQIESALQERKALLEEERVEKWSCLMSAEWVAEKRKACVKQKNKHWEVFGHHSAADDTDWLFPEETLFLMEINCLECLYGEVPLSVQKGYSVLLGPENGCSLVEYRVFAHLCRTGYRVVRHLPELTVTAYERQIRLDQHLDQKKSYDEDISEPVIMRPDLPPKKVVELSENAEMALNSASIPLSSEDESSPEMKNVKTGKQTTNLIEIIDIADTSSEESASSESSEEDSDVEIIEVFEPARTFCDNAEEEENEEEDNDIEIIELSVPKKEIVVATIESSDSEKENESSESESEKSYDGNWKRNGTKKQKFVRPPNMTNYKLLTVEEFCAEKPLRLNKLQKCASVIGEGNDQVENSDMDGNKSNSTDFVSLQTSESRSWQLFPVRKSRNEILDLMPTMAEQSTKLMTLDIPDLRLVPDRIIPKQQSYTYNTNALRARVFSTFRGFRGRRNFHGPRFSGYNPLYNNTNIFPNQMGIRGALLQNQSLTQMFGSDIHSVARGMMQFASALLWNVPQNNQSNGLLPYQQNRSSFNNASAFSQSNFNSRPLFDEPPRNSITPNHIRFSDTSLNNISSGTVSENIEQPFNNRNFRLEHSTISRSSGGDSDFDSCERNFTPPIGRGIRGNRGYHSRRPLSRNNQNQSRFTPSPRNIRSSNSVFPVDPAYIKPDVPLPVEALHQEESDEFIPLRCSTNRVTSEVIDISTEDKFVPRSRGGFGNRPQHKRKRRMKKMGRMAKKKLVQNNSSEDPIVIFLDSPTVSSSYSDDVPVKQEISDVSTVSVKSENKIEQNSSVAVKHEIDTVHVKAELDKNISVKAEGSTNNWQETRVKSEESNEVRVKLEQDQTGSNLRVEINIESSSDTSSGRSLPIASLVKSEPAATVKSESNPSTVDVSSTEIKRESAIGTDTSVVKQESKSNSWKTDIEHSSEQKEAENSEVQRVSDHSSEHRGSENLQKETEAENSEVQRAYDHSSEHRESENLQNETESENPTKEMDTDIPSECEDSGISSEQISTISGRMETDNSTEQMESESIDQNATISGNSVLEDSVVSLGNSASEFERDEEMDVDVSTSNQNCEIETMSSRIAGGVSSSEIGLEDTVKMVKSASRTNKPVTSDIRVNTSDAQENVSSDIRVDLDPSEVEGDLSSRIISDEISRTKQSGSSEARKDNASYGQGSSWAEVKKSHHPLTNFQGSEVKDESDEEEDGDIRPLIKPRHCKTIGTVLSALQIFSPFSPEAPENIPKLKISFDMYLPTDFRKSQRGLPQFRIVVFGGMDPIPSPAQLSELQHRFEDSVPVLRAVVTPDSVVFYTCSDVSLPVDISSYRD</sequence>
<feature type="compositionally biased region" description="Basic and acidic residues" evidence="3">
    <location>
        <begin position="972"/>
        <end position="991"/>
    </location>
</feature>
<evidence type="ECO:0000256" key="3">
    <source>
        <dbReference type="SAM" id="MobiDB-lite"/>
    </source>
</evidence>
<feature type="region of interest" description="Disordered" evidence="3">
    <location>
        <begin position="314"/>
        <end position="338"/>
    </location>
</feature>
<feature type="compositionally biased region" description="Basic and acidic residues" evidence="3">
    <location>
        <begin position="859"/>
        <end position="875"/>
    </location>
</feature>
<evidence type="ECO:0000256" key="2">
    <source>
        <dbReference type="ARBA" id="ARBA00022694"/>
    </source>
</evidence>